<dbReference type="PANTHER" id="PTHR12918:SF1">
    <property type="entry name" value="CYSTEINE DIOXYGENASE TYPE 1"/>
    <property type="match status" value="1"/>
</dbReference>
<evidence type="ECO:0000256" key="4">
    <source>
        <dbReference type="ARBA" id="ARBA00023002"/>
    </source>
</evidence>
<evidence type="ECO:0000256" key="1">
    <source>
        <dbReference type="ARBA" id="ARBA00006622"/>
    </source>
</evidence>
<dbReference type="SUPFAM" id="SSF51182">
    <property type="entry name" value="RmlC-like cupins"/>
    <property type="match status" value="1"/>
</dbReference>
<evidence type="ECO:0000256" key="2">
    <source>
        <dbReference type="ARBA" id="ARBA00022723"/>
    </source>
</evidence>
<dbReference type="RefSeq" id="WP_379599369.1">
    <property type="nucleotide sequence ID" value="NZ_JBHRTN010000026.1"/>
</dbReference>
<reference evidence="7" key="1">
    <citation type="journal article" date="2019" name="Int. J. Syst. Evol. Microbiol.">
        <title>The Global Catalogue of Microorganisms (GCM) 10K type strain sequencing project: providing services to taxonomists for standard genome sequencing and annotation.</title>
        <authorList>
            <consortium name="The Broad Institute Genomics Platform"/>
            <consortium name="The Broad Institute Genome Sequencing Center for Infectious Disease"/>
            <person name="Wu L."/>
            <person name="Ma J."/>
        </authorList>
    </citation>
    <scope>NUCLEOTIDE SEQUENCE [LARGE SCALE GENOMIC DNA]</scope>
    <source>
        <strain evidence="7">KCTC 52094</strain>
    </source>
</reference>
<dbReference type="Proteomes" id="UP001595593">
    <property type="component" value="Unassembled WGS sequence"/>
</dbReference>
<accession>A0ABV7G7D3</accession>
<dbReference type="PANTHER" id="PTHR12918">
    <property type="entry name" value="CYSTEINE DIOXYGENASE"/>
    <property type="match status" value="1"/>
</dbReference>
<dbReference type="EMBL" id="JBHRTN010000026">
    <property type="protein sequence ID" value="MFC3127370.1"/>
    <property type="molecule type" value="Genomic_DNA"/>
</dbReference>
<dbReference type="Pfam" id="PF05995">
    <property type="entry name" value="CDO_I"/>
    <property type="match status" value="1"/>
</dbReference>
<keyword evidence="2" id="KW-0479">Metal-binding</keyword>
<evidence type="ECO:0000313" key="6">
    <source>
        <dbReference type="EMBL" id="MFC3127370.1"/>
    </source>
</evidence>
<comment type="caution">
    <text evidence="6">The sequence shown here is derived from an EMBL/GenBank/DDBJ whole genome shotgun (WGS) entry which is preliminary data.</text>
</comment>
<dbReference type="InterPro" id="IPR011051">
    <property type="entry name" value="RmlC_Cupin_sf"/>
</dbReference>
<keyword evidence="4" id="KW-0560">Oxidoreductase</keyword>
<evidence type="ECO:0000256" key="3">
    <source>
        <dbReference type="ARBA" id="ARBA00022964"/>
    </source>
</evidence>
<proteinExistence type="inferred from homology"/>
<keyword evidence="5" id="KW-0408">Iron</keyword>
<name>A0ABV7G7D3_9PROT</name>
<comment type="similarity">
    <text evidence="1">Belongs to the cysteine dioxygenase family.</text>
</comment>
<keyword evidence="7" id="KW-1185">Reference proteome</keyword>
<dbReference type="InterPro" id="IPR010300">
    <property type="entry name" value="CDO_1"/>
</dbReference>
<dbReference type="GO" id="GO:0051213">
    <property type="term" value="F:dioxygenase activity"/>
    <property type="evidence" value="ECO:0007669"/>
    <property type="project" value="UniProtKB-KW"/>
</dbReference>
<evidence type="ECO:0000256" key="5">
    <source>
        <dbReference type="ARBA" id="ARBA00023004"/>
    </source>
</evidence>
<sequence>MLMIRSPFQALVDAATLAWHAGAEGRAARVAEGLVPFLRHPKLLEGFDCSCQPQRYVRHRLHSDPAGRFAIAALVWRPGQMSPIHAHHTWCALGIHRGTMTETFYTSRIKGGAGPEILGAELRRPGDCSHGDAGPDSIHRLANLGCDTAVTIHVYGVAYDRFASDVNLVYAA</sequence>
<protein>
    <submittedName>
        <fullName evidence="6">Cysteine dioxygenase</fullName>
    </submittedName>
</protein>
<gene>
    <name evidence="6" type="ORF">ACFOD4_20090</name>
</gene>
<evidence type="ECO:0000313" key="7">
    <source>
        <dbReference type="Proteomes" id="UP001595593"/>
    </source>
</evidence>
<dbReference type="InterPro" id="IPR014710">
    <property type="entry name" value="RmlC-like_jellyroll"/>
</dbReference>
<dbReference type="CDD" id="cd10548">
    <property type="entry name" value="cupin_CDO"/>
    <property type="match status" value="1"/>
</dbReference>
<dbReference type="Gene3D" id="2.60.120.10">
    <property type="entry name" value="Jelly Rolls"/>
    <property type="match status" value="1"/>
</dbReference>
<keyword evidence="3 6" id="KW-0223">Dioxygenase</keyword>
<organism evidence="6 7">
    <name type="scientific">Teichococcus globiformis</name>
    <dbReference type="NCBI Taxonomy" id="2307229"/>
    <lineage>
        <taxon>Bacteria</taxon>
        <taxon>Pseudomonadati</taxon>
        <taxon>Pseudomonadota</taxon>
        <taxon>Alphaproteobacteria</taxon>
        <taxon>Acetobacterales</taxon>
        <taxon>Roseomonadaceae</taxon>
        <taxon>Roseomonas</taxon>
    </lineage>
</organism>